<dbReference type="GO" id="GO:0016020">
    <property type="term" value="C:membrane"/>
    <property type="evidence" value="ECO:0007669"/>
    <property type="project" value="TreeGrafter"/>
</dbReference>
<dbReference type="Proteomes" id="UP000298138">
    <property type="component" value="Unassembled WGS sequence"/>
</dbReference>
<dbReference type="AlphaFoldDB" id="A0A4S2MJL9"/>
<gene>
    <name evidence="2" type="ORF">EX30DRAFT_323949</name>
</gene>
<dbReference type="PANTHER" id="PTHR43272">
    <property type="entry name" value="LONG-CHAIN-FATTY-ACID--COA LIGASE"/>
    <property type="match status" value="1"/>
</dbReference>
<reference evidence="2 3" key="1">
    <citation type="submission" date="2019-04" db="EMBL/GenBank/DDBJ databases">
        <title>Comparative genomics and transcriptomics to analyze fruiting body development in filamentous ascomycetes.</title>
        <authorList>
            <consortium name="DOE Joint Genome Institute"/>
            <person name="Lutkenhaus R."/>
            <person name="Traeger S."/>
            <person name="Breuer J."/>
            <person name="Kuo A."/>
            <person name="Lipzen A."/>
            <person name="Pangilinan J."/>
            <person name="Dilworth D."/>
            <person name="Sandor L."/>
            <person name="Poggeler S."/>
            <person name="Barry K."/>
            <person name="Grigoriev I.V."/>
            <person name="Nowrousian M."/>
        </authorList>
    </citation>
    <scope>NUCLEOTIDE SEQUENCE [LARGE SCALE GENOMIC DNA]</scope>
    <source>
        <strain evidence="2 3">CBS 389.68</strain>
    </source>
</reference>
<accession>A0A4S2MJL9</accession>
<dbReference type="OrthoDB" id="4138492at2759"/>
<dbReference type="Pfam" id="PF00501">
    <property type="entry name" value="AMP-binding"/>
    <property type="match status" value="1"/>
</dbReference>
<keyword evidence="3" id="KW-1185">Reference proteome</keyword>
<organism evidence="2 3">
    <name type="scientific">Ascodesmis nigricans</name>
    <dbReference type="NCBI Taxonomy" id="341454"/>
    <lineage>
        <taxon>Eukaryota</taxon>
        <taxon>Fungi</taxon>
        <taxon>Dikarya</taxon>
        <taxon>Ascomycota</taxon>
        <taxon>Pezizomycotina</taxon>
        <taxon>Pezizomycetes</taxon>
        <taxon>Pezizales</taxon>
        <taxon>Ascodesmidaceae</taxon>
        <taxon>Ascodesmis</taxon>
    </lineage>
</organism>
<evidence type="ECO:0000259" key="1">
    <source>
        <dbReference type="Pfam" id="PF00501"/>
    </source>
</evidence>
<dbReference type="InParanoid" id="A0A4S2MJL9"/>
<proteinExistence type="predicted"/>
<dbReference type="GO" id="GO:0004467">
    <property type="term" value="F:long-chain fatty acid-CoA ligase activity"/>
    <property type="evidence" value="ECO:0007669"/>
    <property type="project" value="TreeGrafter"/>
</dbReference>
<dbReference type="InterPro" id="IPR042099">
    <property type="entry name" value="ANL_N_sf"/>
</dbReference>
<dbReference type="PANTHER" id="PTHR43272:SF11">
    <property type="entry name" value="AMP-DEPENDENT SYNTHETASE_LIGASE DOMAIN-CONTAINING PROTEIN"/>
    <property type="match status" value="1"/>
</dbReference>
<dbReference type="EMBL" id="ML220158">
    <property type="protein sequence ID" value="TGZ77156.1"/>
    <property type="molecule type" value="Genomic_DNA"/>
</dbReference>
<evidence type="ECO:0000313" key="2">
    <source>
        <dbReference type="EMBL" id="TGZ77156.1"/>
    </source>
</evidence>
<dbReference type="Gene3D" id="3.40.50.12780">
    <property type="entry name" value="N-terminal domain of ligase-like"/>
    <property type="match status" value="1"/>
</dbReference>
<dbReference type="GO" id="GO:0005783">
    <property type="term" value="C:endoplasmic reticulum"/>
    <property type="evidence" value="ECO:0007669"/>
    <property type="project" value="TreeGrafter"/>
</dbReference>
<dbReference type="FunCoup" id="A0A4S2MJL9">
    <property type="interactions" value="27"/>
</dbReference>
<sequence>MAEIELTLDALSYTLIALLIAVLVIPAVLSRDPDVHPFVLHRQSAISPVRNPKESAVYRSTDTPFGYPLVSGLGLPAAQKYASRTGDIRDIWKLAIEHGKGKMQSVKGKEVVDFSIADLTKHIYAVGSHFRDIGAKSVAVYLPNDVENLVVSFACAFYNIKLIIVPFEPHQTEGVLGLLKETRPDVIIAAAGQVPLEEITPIRPKEIIFVVEPGSQHLDWDSPEGSDQKSVVYHEIIKNGAAKDPEVDIELNAPAVVIYGPKQKDGSRELIEFSHRNIVAGVASQMKSLPTREKYTPNDVFVPVDTLADLHTRIHTYAALASGSTVALSSIAGKHADIETAVRNVNPTIIVVSPESLLELHIRTRGTMMELWHGMIHYFQARTLTNNGRIPKGNFITRVNDYIRPRVGKKLRLVFVAESAGSPDSQPLNSLDLSDLRVFFQAKVVYGLKHYKVAGPVTQCNVYDYRVQKQKSLPKGPGRECAHFGAPSPGLEIKLKDRGEYTADDAEGPRGEVWVTGPVVAGGRELSLGIVGKWEDEGVLSYA</sequence>
<name>A0A4S2MJL9_9PEZI</name>
<protein>
    <recommendedName>
        <fullName evidence="1">AMP-dependent synthetase/ligase domain-containing protein</fullName>
    </recommendedName>
</protein>
<dbReference type="InterPro" id="IPR000873">
    <property type="entry name" value="AMP-dep_synth/lig_dom"/>
</dbReference>
<feature type="domain" description="AMP-dependent synthetase/ligase" evidence="1">
    <location>
        <begin position="111"/>
        <end position="523"/>
    </location>
</feature>
<evidence type="ECO:0000313" key="3">
    <source>
        <dbReference type="Proteomes" id="UP000298138"/>
    </source>
</evidence>
<dbReference type="STRING" id="341454.A0A4S2MJL9"/>
<dbReference type="SUPFAM" id="SSF56801">
    <property type="entry name" value="Acetyl-CoA synthetase-like"/>
    <property type="match status" value="1"/>
</dbReference>